<dbReference type="SUPFAM" id="SSF51430">
    <property type="entry name" value="NAD(P)-linked oxidoreductase"/>
    <property type="match status" value="1"/>
</dbReference>
<protein>
    <submittedName>
        <fullName evidence="6">Diketogulonate reductase-like aldo/keto reductase</fullName>
    </submittedName>
</protein>
<dbReference type="InterPro" id="IPR020471">
    <property type="entry name" value="AKR"/>
</dbReference>
<keyword evidence="2" id="KW-0521">NADP</keyword>
<name>A0A7W6Q7B6_9HYPH</name>
<dbReference type="AlphaFoldDB" id="A0A7W6Q7B6"/>
<evidence type="ECO:0000256" key="2">
    <source>
        <dbReference type="ARBA" id="ARBA00022857"/>
    </source>
</evidence>
<dbReference type="InterPro" id="IPR023210">
    <property type="entry name" value="NADP_OxRdtase_dom"/>
</dbReference>
<evidence type="ECO:0000256" key="3">
    <source>
        <dbReference type="ARBA" id="ARBA00023002"/>
    </source>
</evidence>
<dbReference type="PRINTS" id="PR00069">
    <property type="entry name" value="ALDKETRDTASE"/>
</dbReference>
<dbReference type="InterPro" id="IPR036812">
    <property type="entry name" value="NAD(P)_OxRdtase_dom_sf"/>
</dbReference>
<dbReference type="Gene3D" id="3.20.20.100">
    <property type="entry name" value="NADP-dependent oxidoreductase domain"/>
    <property type="match status" value="1"/>
</dbReference>
<organism evidence="6 7">
    <name type="scientific">Rhizobium aethiopicum</name>
    <dbReference type="NCBI Taxonomy" id="1138170"/>
    <lineage>
        <taxon>Bacteria</taxon>
        <taxon>Pseudomonadati</taxon>
        <taxon>Pseudomonadota</taxon>
        <taxon>Alphaproteobacteria</taxon>
        <taxon>Hyphomicrobiales</taxon>
        <taxon>Rhizobiaceae</taxon>
        <taxon>Rhizobium/Agrobacterium group</taxon>
        <taxon>Rhizobium</taxon>
    </lineage>
</organism>
<gene>
    <name evidence="6" type="ORF">GGD53_000907</name>
</gene>
<sequence>MALTITLLSNFHQFIACAGANPDRTDTLNLLRLVRSTGDRSDTLVKEPGPKSRDEKVSTMILEETFTLANGVAIPKLGLGTWRIPDAETVRVVRDAIELGYRHIDTAQAYGNEHGVGEGLRKSGASRDQIFVTTKLAAECKRYSNAKERIDGSLRELGLEHIDLMLIHSPQPWAEFREGEHFFEGNLEAWRALEEAYREGKLRAIGVSNFEQADLDNLLDHGAVAPMVNQVLAHAGNTPFDLIEYSQSKGMLVEAYSPVAHGAMLNNSDLGALAGKYGVSIAQLCIRYCLQLGLLPLPKTVTAAHMRDNAAVDFVISDGDMKTLKGTENSTDYGEANAFPVFGKKRQVADANREG</sequence>
<dbReference type="EMBL" id="JACIFV010000002">
    <property type="protein sequence ID" value="MBB4190774.1"/>
    <property type="molecule type" value="Genomic_DNA"/>
</dbReference>
<dbReference type="RefSeq" id="WP_246717698.1">
    <property type="nucleotide sequence ID" value="NZ_JACIFV010000002.1"/>
</dbReference>
<comment type="caution">
    <text evidence="6">The sequence shown here is derived from an EMBL/GenBank/DDBJ whole genome shotgun (WGS) entry which is preliminary data.</text>
</comment>
<dbReference type="PROSITE" id="PS00798">
    <property type="entry name" value="ALDOKETO_REDUCTASE_1"/>
    <property type="match status" value="1"/>
</dbReference>
<dbReference type="InterPro" id="IPR018170">
    <property type="entry name" value="Aldo/ket_reductase_CS"/>
</dbReference>
<dbReference type="PANTHER" id="PTHR43827:SF3">
    <property type="entry name" value="NADP-DEPENDENT OXIDOREDUCTASE DOMAIN-CONTAINING PROTEIN"/>
    <property type="match status" value="1"/>
</dbReference>
<dbReference type="Pfam" id="PF00248">
    <property type="entry name" value="Aldo_ket_red"/>
    <property type="match status" value="1"/>
</dbReference>
<dbReference type="GO" id="GO:0016616">
    <property type="term" value="F:oxidoreductase activity, acting on the CH-OH group of donors, NAD or NADP as acceptor"/>
    <property type="evidence" value="ECO:0007669"/>
    <property type="project" value="UniProtKB-ARBA"/>
</dbReference>
<dbReference type="FunFam" id="3.20.20.100:FF:000002">
    <property type="entry name" value="2,5-diketo-D-gluconic acid reductase A"/>
    <property type="match status" value="1"/>
</dbReference>
<evidence type="ECO:0000256" key="4">
    <source>
        <dbReference type="ARBA" id="ARBA00049445"/>
    </source>
</evidence>
<keyword evidence="3" id="KW-0560">Oxidoreductase</keyword>
<evidence type="ECO:0000259" key="5">
    <source>
        <dbReference type="Pfam" id="PF00248"/>
    </source>
</evidence>
<proteinExistence type="inferred from homology"/>
<keyword evidence="7" id="KW-1185">Reference proteome</keyword>
<evidence type="ECO:0000256" key="1">
    <source>
        <dbReference type="ARBA" id="ARBA00007905"/>
    </source>
</evidence>
<comment type="similarity">
    <text evidence="1">Belongs to the aldo/keto reductase family.</text>
</comment>
<evidence type="ECO:0000313" key="7">
    <source>
        <dbReference type="Proteomes" id="UP000524492"/>
    </source>
</evidence>
<dbReference type="PANTHER" id="PTHR43827">
    <property type="entry name" value="2,5-DIKETO-D-GLUCONIC ACID REDUCTASE"/>
    <property type="match status" value="1"/>
</dbReference>
<comment type="catalytic activity">
    <reaction evidence="4">
        <text>hydroxyacetone + NADP(+) = methylglyoxal + NADPH + H(+)</text>
        <dbReference type="Rhea" id="RHEA:27986"/>
        <dbReference type="ChEBI" id="CHEBI:15378"/>
        <dbReference type="ChEBI" id="CHEBI:17158"/>
        <dbReference type="ChEBI" id="CHEBI:27957"/>
        <dbReference type="ChEBI" id="CHEBI:57783"/>
        <dbReference type="ChEBI" id="CHEBI:58349"/>
    </reaction>
</comment>
<dbReference type="Proteomes" id="UP000524492">
    <property type="component" value="Unassembled WGS sequence"/>
</dbReference>
<reference evidence="6 7" key="1">
    <citation type="submission" date="2020-08" db="EMBL/GenBank/DDBJ databases">
        <title>Genomic Encyclopedia of Type Strains, Phase IV (KMG-V): Genome sequencing to study the core and pangenomes of soil and plant-associated prokaryotes.</title>
        <authorList>
            <person name="Whitman W."/>
        </authorList>
    </citation>
    <scope>NUCLEOTIDE SEQUENCE [LARGE SCALE GENOMIC DNA]</scope>
    <source>
        <strain evidence="6 7">SEMIA 4074</strain>
    </source>
</reference>
<dbReference type="CDD" id="cd19071">
    <property type="entry name" value="AKR_AKR1-5-like"/>
    <property type="match status" value="1"/>
</dbReference>
<accession>A0A7W6Q7B6</accession>
<feature type="domain" description="NADP-dependent oxidoreductase" evidence="5">
    <location>
        <begin position="76"/>
        <end position="326"/>
    </location>
</feature>
<evidence type="ECO:0000313" key="6">
    <source>
        <dbReference type="EMBL" id="MBB4190774.1"/>
    </source>
</evidence>